<feature type="compositionally biased region" description="Basic residues" evidence="1">
    <location>
        <begin position="34"/>
        <end position="48"/>
    </location>
</feature>
<feature type="compositionally biased region" description="Acidic residues" evidence="1">
    <location>
        <begin position="352"/>
        <end position="366"/>
    </location>
</feature>
<dbReference type="HOGENOM" id="CLU_006576_0_0_1"/>
<dbReference type="EMBL" id="HG670306">
    <property type="protein sequence ID" value="CDM81368.1"/>
    <property type="molecule type" value="Genomic_DNA"/>
</dbReference>
<feature type="compositionally biased region" description="Polar residues" evidence="1">
    <location>
        <begin position="308"/>
        <end position="323"/>
    </location>
</feature>
<evidence type="ECO:0000313" key="2">
    <source>
        <dbReference type="EMBL" id="CDM81368.1"/>
    </source>
</evidence>
<feature type="compositionally biased region" description="Basic and acidic residues" evidence="1">
    <location>
        <begin position="335"/>
        <end position="351"/>
    </location>
</feature>
<gene>
    <name evidence="2" type="ORF">TRAES_3BF067800190CFD_c1</name>
</gene>
<reference evidence="2" key="1">
    <citation type="journal article" date="2014" name="Science">
        <title>Structural and functional partitioning of bread wheat chromosome 3B.</title>
        <authorList>
            <person name="Choulet F."/>
            <person name="Alberti A."/>
            <person name="Theil S."/>
            <person name="Glover N."/>
            <person name="Barbe V."/>
            <person name="Daron J."/>
            <person name="Pingault L."/>
            <person name="Sourdille P."/>
            <person name="Couloux A."/>
            <person name="Paux E."/>
            <person name="Leroy P."/>
            <person name="Mangenot S."/>
            <person name="Guilhot N."/>
            <person name="Le Gouis J."/>
            <person name="Balfourier F."/>
            <person name="Alaux M."/>
            <person name="Jamilloux V."/>
            <person name="Poulain J."/>
            <person name="Durand C."/>
            <person name="Bellec A."/>
            <person name="Gaspin C."/>
            <person name="Safar J."/>
            <person name="Dolezel J."/>
            <person name="Rogers J."/>
            <person name="Vandepoele K."/>
            <person name="Aury J.M."/>
            <person name="Mayer K."/>
            <person name="Berges H."/>
            <person name="Quesneville H."/>
            <person name="Wincker P."/>
            <person name="Feuillet C."/>
        </authorList>
    </citation>
    <scope>NUCLEOTIDE SEQUENCE</scope>
</reference>
<accession>A0A077RQ54</accession>
<feature type="compositionally biased region" description="Acidic residues" evidence="1">
    <location>
        <begin position="374"/>
        <end position="386"/>
    </location>
</feature>
<name>A0A077RQ54_WHEAT</name>
<proteinExistence type="predicted"/>
<evidence type="ECO:0000256" key="1">
    <source>
        <dbReference type="SAM" id="MobiDB-lite"/>
    </source>
</evidence>
<organism evidence="2">
    <name type="scientific">Triticum aestivum</name>
    <name type="common">Wheat</name>
    <dbReference type="NCBI Taxonomy" id="4565"/>
    <lineage>
        <taxon>Eukaryota</taxon>
        <taxon>Viridiplantae</taxon>
        <taxon>Streptophyta</taxon>
        <taxon>Embryophyta</taxon>
        <taxon>Tracheophyta</taxon>
        <taxon>Spermatophyta</taxon>
        <taxon>Magnoliopsida</taxon>
        <taxon>Liliopsida</taxon>
        <taxon>Poales</taxon>
        <taxon>Poaceae</taxon>
        <taxon>BOP clade</taxon>
        <taxon>Pooideae</taxon>
        <taxon>Triticodae</taxon>
        <taxon>Triticeae</taxon>
        <taxon>Triticinae</taxon>
        <taxon>Triticum</taxon>
    </lineage>
</organism>
<feature type="compositionally biased region" description="Basic and acidic residues" evidence="1">
    <location>
        <begin position="15"/>
        <end position="28"/>
    </location>
</feature>
<dbReference type="InterPro" id="IPR038765">
    <property type="entry name" value="Papain-like_cys_pep_sf"/>
</dbReference>
<feature type="region of interest" description="Disordered" evidence="1">
    <location>
        <begin position="14"/>
        <end position="60"/>
    </location>
</feature>
<feature type="compositionally biased region" description="Basic and acidic residues" evidence="1">
    <location>
        <begin position="420"/>
        <end position="433"/>
    </location>
</feature>
<evidence type="ECO:0008006" key="3">
    <source>
        <dbReference type="Google" id="ProtNLM"/>
    </source>
</evidence>
<dbReference type="PANTHER" id="PTHR36479:SF10">
    <property type="entry name" value="UBIQUITIN-LIKE PROTEASE FAMILY PROFILE DOMAIN-CONTAINING PROTEIN"/>
    <property type="match status" value="1"/>
</dbReference>
<feature type="region of interest" description="Disordered" evidence="1">
    <location>
        <begin position="304"/>
        <end position="489"/>
    </location>
</feature>
<dbReference type="AlphaFoldDB" id="A0A077RQ54"/>
<dbReference type="SUPFAM" id="SSF54001">
    <property type="entry name" value="Cysteine proteinases"/>
    <property type="match status" value="1"/>
</dbReference>
<sequence length="1209" mass="135503">MVTIFLVKMTKQSKKRDQQQHLQHKEQDGSTTHVYKRKRQKRVINRGKRPADIDSNEAEPVGATSMLDDLSQWIMKHYDPEKSQIVIPDRGKIQVDAESVRRIWGLPNNGRKVCFEMNPNGIREFNNLFKIEGKNAPTLTSWCKMIVKMNGACDDNFLRAWLAVAFSCFLAPTTSLSISPRCYTAILDTSAIKDTKICDFVIDQLRLAFMGFGDKKKAVCCCVFHLVILYLDSLDVDEPIPATLPRARVWNDDLITEVVKKDRKGPGVYGKLRKQNRITGMVHEMCTEMSHAIGKLVVGIGKLDEGQPRSSKNIDINPQASEHTGSRRKRATPRVIEHNSSEDEESFKSDKESEDEDDDEDNESEQDNGNSGDDSGDDGSDDDDDNTSYGGNVRHNSAEDDADKDNDETEKIGEDEDSEDQVKKGGAKKNDDGNRDDEDHDGGANTRGCSRTNNSDGDEGGGSSRSSRDGDSGSNFFIKKNDSKQQAGDATETFSLTDFVKMEFKKQWGPFQKELEVPQVFDGQKPYSYASTLFDQMVFREEERETCIKFNPEELCPPPPKRQTELMQAVYVINLPQALLSIAPRKQKGVSFNLNPNPIAAAERMEPTCLKPSLKHRGQTEKVQQATMLANKASQAKCQATYSVEKPVEQGCKTVTIKQASSMGKLPTTGVKLLDENRHLDNFPDSGTKQQGQVDVLPRNGAKKPVPFEKLPNNVIELPLRSQQPATSYMTSGIKPVPEEKLPSPVAVLAARTPQLANSTTMAGKQTVPLSNQNLPNTIADFPTRNHQPTTSDMTGGTKAVPKNKLPGTEQMMPTGTDVIHGPVAKLLKTNLSLPRTHFQGDANKENWPPRIVDEPANQLKSRRASGMCDDYCPGPSFGVIYDELEPGLEEGDKDINKWDEVFNMQTEDIATVSIREVINLDDDVWYASELEAACAQAERRGEESVNCAMFSTREKIINETDVGSGGKFSSSSSSGEVITYKFERWLIKPSASLRSPFTGIDNKKEFYCKPEVNRLYASVILHARCSAEESPNTDKSPRLIEFDGYFVTARELTESMKCGGFVVLHVFQVGLQSIIYNLPADSKKVIMPVKFSVRLHQMIWNRKKIAARFNKSNHLDRKDMIMFHILENIDPEKPISGNHYRVFNLNIRDKRFEVLDSWRTLDNPVLDKNARLIAATICSLWEHHYGHSRVVLDKFPLVNIDVLRQNNE</sequence>
<feature type="region of interest" description="Disordered" evidence="1">
    <location>
        <begin position="779"/>
        <end position="810"/>
    </location>
</feature>
<protein>
    <recommendedName>
        <fullName evidence="3">Ubiquitin-like protease family profile domain-containing protein</fullName>
    </recommendedName>
</protein>
<feature type="compositionally biased region" description="Acidic residues" evidence="1">
    <location>
        <begin position="399"/>
        <end position="419"/>
    </location>
</feature>
<dbReference type="PANTHER" id="PTHR36479">
    <property type="entry name" value="ULP_PROTEASE DOMAIN-CONTAINING PROTEIN"/>
    <property type="match status" value="1"/>
</dbReference>
<feature type="compositionally biased region" description="Polar residues" evidence="1">
    <location>
        <begin position="785"/>
        <end position="795"/>
    </location>
</feature>